<name>H8ZAD7_NEMA1</name>
<organism evidence="1">
    <name type="scientific">Nematocida ausubeli (strain ATCC PRA-371 / ERTm2)</name>
    <name type="common">Nematode killer fungus</name>
    <dbReference type="NCBI Taxonomy" id="1913371"/>
    <lineage>
        <taxon>Eukaryota</taxon>
        <taxon>Fungi</taxon>
        <taxon>Fungi incertae sedis</taxon>
        <taxon>Microsporidia</taxon>
        <taxon>Nematocida</taxon>
    </lineage>
</organism>
<gene>
    <name evidence="1" type="ORF">NERG_00558</name>
</gene>
<proteinExistence type="predicted"/>
<reference evidence="1" key="1">
    <citation type="submission" date="2011-03" db="EMBL/GenBank/DDBJ databases">
        <title>The Genome Sequence of Nematocida sp1 strain ERTm2.</title>
        <authorList>
            <consortium name="The Broad Institute Genome Sequencing Platform"/>
            <consortium name="The Broad Institute Genome Sequencing Center for Infectious Disease"/>
            <person name="Cuomo C."/>
            <person name="Troemel E."/>
            <person name="Young S.K."/>
            <person name="Zeng Q."/>
            <person name="Gargeya S."/>
            <person name="Fitzgerald M."/>
            <person name="Haas B."/>
            <person name="Abouelleil A."/>
            <person name="Alvarado L."/>
            <person name="Arachchi H.M."/>
            <person name="Berlin A."/>
            <person name="Brown A."/>
            <person name="Chapman S.B."/>
            <person name="Chen Z."/>
            <person name="Dunbar C."/>
            <person name="Freedman E."/>
            <person name="Gearin G."/>
            <person name="Gellesch M."/>
            <person name="Goldberg J."/>
            <person name="Griggs A."/>
            <person name="Gujja S."/>
            <person name="Heilman E.R."/>
            <person name="Heiman D."/>
            <person name="Howarth C."/>
            <person name="Larson L."/>
            <person name="Lui A."/>
            <person name="MacDonald P.J.P."/>
            <person name="Mehta T."/>
            <person name="Montmayeur A."/>
            <person name="Murphy C."/>
            <person name="Neiman D."/>
            <person name="Pearson M."/>
            <person name="Priest M."/>
            <person name="Roberts A."/>
            <person name="Saif S."/>
            <person name="Shea T."/>
            <person name="Shenoy N."/>
            <person name="Sisk P."/>
            <person name="Stolte C."/>
            <person name="Sykes S."/>
            <person name="White J."/>
            <person name="Yandava C."/>
            <person name="Wortman J."/>
            <person name="Nusbaum C."/>
            <person name="Birren B."/>
        </authorList>
    </citation>
    <scope>NUCLEOTIDE SEQUENCE</scope>
    <source>
        <strain evidence="1">ERTm2</strain>
    </source>
</reference>
<dbReference type="AlphaFoldDB" id="H8ZAD7"/>
<evidence type="ECO:0000313" key="1">
    <source>
        <dbReference type="EMBL" id="EHY66918.1"/>
    </source>
</evidence>
<dbReference type="HOGENOM" id="CLU_1289253_0_0_1"/>
<dbReference type="Proteomes" id="UP000005622">
    <property type="component" value="Unassembled WGS sequence"/>
</dbReference>
<dbReference type="EMBL" id="JH604633">
    <property type="protein sequence ID" value="EHY66918.1"/>
    <property type="molecule type" value="Genomic_DNA"/>
</dbReference>
<sequence>MELLPIRARANEGTPNSSELFFIDSKKYSPEYFITCVFPFIPGVEKDETPNLKPKTGSPAIRVYEDLHKQIKKYTADIDRFKELADTPTINLSIDFKVLNYLHIQDKVCFRFPIKNEPEIYAADLFRAHSIPEGEVLAIFIFYIRESILVQIREILSPRDPEGIPVEKEEFQQKQATVHTEGISTLNQQHVRYDSFGKIVISKETPDKKRKKKQGDS</sequence>
<accession>H8ZAD7</accession>
<protein>
    <submittedName>
        <fullName evidence="1">Uncharacterized protein</fullName>
    </submittedName>
</protein>